<dbReference type="SUPFAM" id="SSF49695">
    <property type="entry name" value="gamma-Crystallin-like"/>
    <property type="match status" value="1"/>
</dbReference>
<protein>
    <recommendedName>
        <fullName evidence="1">SH3b domain-containing protein</fullName>
    </recommendedName>
</protein>
<dbReference type="Pfam" id="PF08239">
    <property type="entry name" value="SH3_3"/>
    <property type="match status" value="1"/>
</dbReference>
<gene>
    <name evidence="2" type="ORF">MNBD_ALPHA12-2034</name>
</gene>
<dbReference type="InterPro" id="IPR003646">
    <property type="entry name" value="SH3-like_bac-type"/>
</dbReference>
<dbReference type="AlphaFoldDB" id="A0A3B0T8E7"/>
<proteinExistence type="predicted"/>
<dbReference type="EMBL" id="UOEO01000007">
    <property type="protein sequence ID" value="VAW14318.1"/>
    <property type="molecule type" value="Genomic_DNA"/>
</dbReference>
<dbReference type="Gene3D" id="2.30.30.40">
    <property type="entry name" value="SH3 Domains"/>
    <property type="match status" value="1"/>
</dbReference>
<reference evidence="2" key="1">
    <citation type="submission" date="2018-06" db="EMBL/GenBank/DDBJ databases">
        <authorList>
            <person name="Zhirakovskaya E."/>
        </authorList>
    </citation>
    <scope>NUCLEOTIDE SEQUENCE</scope>
</reference>
<sequence>MKISRIFTLIATAGFGVVASTVVALAVPAVAKSAVNVRTGPGVSYTKVDTLNKGEAVNVVQCKSGWCYVEHSGPDGWVSGNYLAAPSGGGGGSSSSSNPPVNFGMTFGPGGPTFSFSVGNAPPPPPAPAPTPKVCFFNGANYTGASFCVTPGNTNNKLVGFWNDRISSLKVTAGNSVTVCRNWFYGGFCQSYSSNKPTLPWPLNNKISSYQTF</sequence>
<name>A0A3B0T8E7_9ZZZZ</name>
<dbReference type="SMART" id="SM00287">
    <property type="entry name" value="SH3b"/>
    <property type="match status" value="1"/>
</dbReference>
<dbReference type="Gene3D" id="2.60.20.10">
    <property type="entry name" value="Crystallins"/>
    <property type="match status" value="1"/>
</dbReference>
<dbReference type="PANTHER" id="PTHR34408:SF1">
    <property type="entry name" value="GLYCOSYL HYDROLASE FAMILY 19 DOMAIN-CONTAINING PROTEIN HI_1415"/>
    <property type="match status" value="1"/>
</dbReference>
<dbReference type="InterPro" id="IPR052354">
    <property type="entry name" value="Cell_Wall_Dynamics_Protein"/>
</dbReference>
<dbReference type="InterPro" id="IPR011024">
    <property type="entry name" value="G_crystallin-like"/>
</dbReference>
<dbReference type="PANTHER" id="PTHR34408">
    <property type="entry name" value="FAMILY PROTEIN, PUTATIVE-RELATED"/>
    <property type="match status" value="1"/>
</dbReference>
<dbReference type="PROSITE" id="PS51781">
    <property type="entry name" value="SH3B"/>
    <property type="match status" value="1"/>
</dbReference>
<dbReference type="Pfam" id="PF03995">
    <property type="entry name" value="Inhibitor_I36"/>
    <property type="match status" value="1"/>
</dbReference>
<evidence type="ECO:0000313" key="2">
    <source>
        <dbReference type="EMBL" id="VAW14318.1"/>
    </source>
</evidence>
<organism evidence="2">
    <name type="scientific">hydrothermal vent metagenome</name>
    <dbReference type="NCBI Taxonomy" id="652676"/>
    <lineage>
        <taxon>unclassified sequences</taxon>
        <taxon>metagenomes</taxon>
        <taxon>ecological metagenomes</taxon>
    </lineage>
</organism>
<dbReference type="SUPFAM" id="SSF50044">
    <property type="entry name" value="SH3-domain"/>
    <property type="match status" value="1"/>
</dbReference>
<feature type="domain" description="SH3b" evidence="1">
    <location>
        <begin position="17"/>
        <end position="87"/>
    </location>
</feature>
<dbReference type="InterPro" id="IPR036028">
    <property type="entry name" value="SH3-like_dom_sf"/>
</dbReference>
<evidence type="ECO:0000259" key="1">
    <source>
        <dbReference type="PROSITE" id="PS51781"/>
    </source>
</evidence>
<accession>A0A3B0T8E7</accession>